<dbReference type="STRING" id="289078.A0A2X0MRP2"/>
<evidence type="ECO:0000313" key="1">
    <source>
        <dbReference type="EMBL" id="SCZ91268.1"/>
    </source>
</evidence>
<dbReference type="AlphaFoldDB" id="A0A2X0MRP2"/>
<reference evidence="2" key="1">
    <citation type="submission" date="2016-10" db="EMBL/GenBank/DDBJ databases">
        <authorList>
            <person name="Jeantristanb JTB J.-T."/>
            <person name="Ricardo R."/>
        </authorList>
    </citation>
    <scope>NUCLEOTIDE SEQUENCE [LARGE SCALE GENOMIC DNA]</scope>
</reference>
<name>A0A2X0MRP2_9BASI</name>
<evidence type="ECO:0000313" key="2">
    <source>
        <dbReference type="Proteomes" id="UP000249723"/>
    </source>
</evidence>
<organism evidence="1 2">
    <name type="scientific">Microbotryum saponariae</name>
    <dbReference type="NCBI Taxonomy" id="289078"/>
    <lineage>
        <taxon>Eukaryota</taxon>
        <taxon>Fungi</taxon>
        <taxon>Dikarya</taxon>
        <taxon>Basidiomycota</taxon>
        <taxon>Pucciniomycotina</taxon>
        <taxon>Microbotryomycetes</taxon>
        <taxon>Microbotryales</taxon>
        <taxon>Microbotryaceae</taxon>
        <taxon>Microbotryum</taxon>
    </lineage>
</organism>
<protein>
    <submittedName>
        <fullName evidence="1">BZ3500_MvSof-1268-A1-R1_Chr1-2g01297 protein</fullName>
    </submittedName>
</protein>
<dbReference type="Proteomes" id="UP000249723">
    <property type="component" value="Unassembled WGS sequence"/>
</dbReference>
<sequence length="114" mass="12925">MVAAAFENCRAEHVAAEGDRVDQFALKPKVSKELKTTLAESRKWIAAHIDNQTLKVKKESRLARGRGCRYQSATFPQAYRTFDQAQDPGCGREGQARHDLWPLQKARTKPICLR</sequence>
<dbReference type="EMBL" id="FMWP01000015">
    <property type="protein sequence ID" value="SCZ91268.1"/>
    <property type="molecule type" value="Genomic_DNA"/>
</dbReference>
<gene>
    <name evidence="1" type="ORF">BZ3500_MVSOF-1268-A1-R1_CHR1-2G01297</name>
</gene>
<proteinExistence type="predicted"/>
<keyword evidence="2" id="KW-1185">Reference proteome</keyword>
<accession>A0A2X0MRP2</accession>